<dbReference type="PANTHER" id="PTHR47187">
    <property type="entry name" value="NFATC2-INTERACTING PROTEIN"/>
    <property type="match status" value="1"/>
</dbReference>
<evidence type="ECO:0000313" key="5">
    <source>
        <dbReference type="Proteomes" id="UP000708208"/>
    </source>
</evidence>
<keyword evidence="2" id="KW-0539">Nucleus</keyword>
<comment type="caution">
    <text evidence="4">The sequence shown here is derived from an EMBL/GenBank/DDBJ whole genome shotgun (WGS) entry which is preliminary data.</text>
</comment>
<accession>A0A8J2JQL2</accession>
<reference evidence="4" key="1">
    <citation type="submission" date="2021-06" db="EMBL/GenBank/DDBJ databases">
        <authorList>
            <person name="Hodson N. C."/>
            <person name="Mongue J. A."/>
            <person name="Jaron S. K."/>
        </authorList>
    </citation>
    <scope>NUCLEOTIDE SEQUENCE</scope>
</reference>
<feature type="region of interest" description="Disordered" evidence="3">
    <location>
        <begin position="1"/>
        <end position="43"/>
    </location>
</feature>
<feature type="region of interest" description="Disordered" evidence="3">
    <location>
        <begin position="213"/>
        <end position="250"/>
    </location>
</feature>
<proteinExistence type="predicted"/>
<dbReference type="InterPro" id="IPR052324">
    <property type="entry name" value="NFATC2-Int_DNA_Repair"/>
</dbReference>
<dbReference type="AlphaFoldDB" id="A0A8J2JQL2"/>
<sequence>MHQDDCVESKIKSETRKRKLHRRPSGRGRDHRGSSTDSDDDTCVSVKLKFSLSQSTQSFNEIFAEGQATLRQQSSKYSMEDFDEEELPSIEEASREPSPVDALPPKRSKIKKKKKKEPRPRCNVSNAAVTLTHALPNRNGLRGSISQVSSSYLSVADMDTDTELDFGNPPAHSNGDEQEEIEEIVLSSSDDEIRFSNHTFAYNTYETRHNVVRQPLSPNSVPLIDLSSRSPSPESDSPPPPKLDRMDDTTQQANMRVRIRYRNDLYEFDGSQFWDLEKVRETLGEMIDVPESELLIYTESEQKMVDGKTLMHYNVKCGDVLEALRKNADRPVCNAQALISLKFQKDGLRRPICMNVSKYSSLKEIRTSVAREIFAEEKKLLFRIDGEYVDLCKTPDELDLEDDVCVDVYEKQ</sequence>
<organism evidence="4 5">
    <name type="scientific">Allacma fusca</name>
    <dbReference type="NCBI Taxonomy" id="39272"/>
    <lineage>
        <taxon>Eukaryota</taxon>
        <taxon>Metazoa</taxon>
        <taxon>Ecdysozoa</taxon>
        <taxon>Arthropoda</taxon>
        <taxon>Hexapoda</taxon>
        <taxon>Collembola</taxon>
        <taxon>Symphypleona</taxon>
        <taxon>Sminthuridae</taxon>
        <taxon>Allacma</taxon>
    </lineage>
</organism>
<feature type="compositionally biased region" description="Acidic residues" evidence="3">
    <location>
        <begin position="80"/>
        <end position="89"/>
    </location>
</feature>
<evidence type="ECO:0000256" key="1">
    <source>
        <dbReference type="ARBA" id="ARBA00004123"/>
    </source>
</evidence>
<feature type="compositionally biased region" description="Basic residues" evidence="3">
    <location>
        <begin position="15"/>
        <end position="26"/>
    </location>
</feature>
<feature type="compositionally biased region" description="Basic residues" evidence="3">
    <location>
        <begin position="106"/>
        <end position="118"/>
    </location>
</feature>
<feature type="region of interest" description="Disordered" evidence="3">
    <location>
        <begin position="73"/>
        <end position="122"/>
    </location>
</feature>
<protein>
    <recommendedName>
        <fullName evidence="6">Ubiquitin-like domain-containing protein</fullName>
    </recommendedName>
</protein>
<dbReference type="CDD" id="cd01763">
    <property type="entry name" value="Ubl_SUMO_like"/>
    <property type="match status" value="1"/>
</dbReference>
<gene>
    <name evidence="4" type="ORF">AFUS01_LOCUS12815</name>
</gene>
<dbReference type="PANTHER" id="PTHR47187:SF1">
    <property type="entry name" value="NFATC2-INTERACTING PROTEIN"/>
    <property type="match status" value="1"/>
</dbReference>
<evidence type="ECO:0000256" key="2">
    <source>
        <dbReference type="ARBA" id="ARBA00023242"/>
    </source>
</evidence>
<feature type="compositionally biased region" description="Basic and acidic residues" evidence="3">
    <location>
        <begin position="1"/>
        <end position="14"/>
    </location>
</feature>
<dbReference type="EMBL" id="CAJVCH010102291">
    <property type="protein sequence ID" value="CAG7723748.1"/>
    <property type="molecule type" value="Genomic_DNA"/>
</dbReference>
<evidence type="ECO:0000313" key="4">
    <source>
        <dbReference type="EMBL" id="CAG7723748.1"/>
    </source>
</evidence>
<dbReference type="GO" id="GO:0045944">
    <property type="term" value="P:positive regulation of transcription by RNA polymerase II"/>
    <property type="evidence" value="ECO:0007669"/>
    <property type="project" value="TreeGrafter"/>
</dbReference>
<evidence type="ECO:0008006" key="6">
    <source>
        <dbReference type="Google" id="ProtNLM"/>
    </source>
</evidence>
<evidence type="ECO:0000256" key="3">
    <source>
        <dbReference type="SAM" id="MobiDB-lite"/>
    </source>
</evidence>
<name>A0A8J2JQL2_9HEXA</name>
<comment type="subcellular location">
    <subcellularLocation>
        <location evidence="1">Nucleus</location>
    </subcellularLocation>
</comment>
<dbReference type="GO" id="GO:0005634">
    <property type="term" value="C:nucleus"/>
    <property type="evidence" value="ECO:0007669"/>
    <property type="project" value="UniProtKB-SubCell"/>
</dbReference>
<dbReference type="Proteomes" id="UP000708208">
    <property type="component" value="Unassembled WGS sequence"/>
</dbReference>
<keyword evidence="5" id="KW-1185">Reference proteome</keyword>